<comment type="caution">
    <text evidence="1">The sequence shown here is derived from an EMBL/GenBank/DDBJ whole genome shotgun (WGS) entry which is preliminary data.</text>
</comment>
<protein>
    <submittedName>
        <fullName evidence="1">Uncharacterized protein</fullName>
    </submittedName>
</protein>
<dbReference type="AlphaFoldDB" id="A0A7Y0AQM0"/>
<proteinExistence type="predicted"/>
<dbReference type="EMBL" id="JABBGI010000028">
    <property type="protein sequence ID" value="NML71694.1"/>
    <property type="molecule type" value="Genomic_DNA"/>
</dbReference>
<sequence>MKQLDELKALKRIKSKTCLPFVFADPRRIRDDHTYFDVIRNCITNEGFRGIKTYPALGYYPFDKDILPLML</sequence>
<dbReference type="Gene3D" id="3.20.20.140">
    <property type="entry name" value="Metal-dependent hydrolases"/>
    <property type="match status" value="1"/>
</dbReference>
<name>A0A7Y0AQM0_9FLAO</name>
<accession>A0A7Y0AQM0</accession>
<evidence type="ECO:0000313" key="2">
    <source>
        <dbReference type="Proteomes" id="UP000544054"/>
    </source>
</evidence>
<reference evidence="1 2" key="1">
    <citation type="submission" date="2020-04" db="EMBL/GenBank/DDBJ databases">
        <title>Chryseobacterium sp. RP-3-3 sp. nov., isolated from Jeju soil.</title>
        <authorList>
            <person name="Dahal R.H."/>
        </authorList>
    </citation>
    <scope>NUCLEOTIDE SEQUENCE [LARGE SCALE GENOMIC DNA]</scope>
    <source>
        <strain evidence="1 2">RP-3-3</strain>
    </source>
</reference>
<evidence type="ECO:0000313" key="1">
    <source>
        <dbReference type="EMBL" id="NML71694.1"/>
    </source>
</evidence>
<organism evidence="1 2">
    <name type="scientific">Chryseobacterium antibioticum</name>
    <dbReference type="NCBI Taxonomy" id="2728847"/>
    <lineage>
        <taxon>Bacteria</taxon>
        <taxon>Pseudomonadati</taxon>
        <taxon>Bacteroidota</taxon>
        <taxon>Flavobacteriia</taxon>
        <taxon>Flavobacteriales</taxon>
        <taxon>Weeksellaceae</taxon>
        <taxon>Chryseobacterium group</taxon>
        <taxon>Chryseobacterium</taxon>
    </lineage>
</organism>
<dbReference type="Proteomes" id="UP000544054">
    <property type="component" value="Unassembled WGS sequence"/>
</dbReference>
<keyword evidence="2" id="KW-1185">Reference proteome</keyword>
<dbReference type="RefSeq" id="WP_169236183.1">
    <property type="nucleotide sequence ID" value="NZ_JABBGI010000028.1"/>
</dbReference>
<gene>
    <name evidence="1" type="ORF">HHL23_18100</name>
</gene>